<dbReference type="EMBL" id="CAJFCJ010000017">
    <property type="protein sequence ID" value="CAD5122431.1"/>
    <property type="molecule type" value="Genomic_DNA"/>
</dbReference>
<keyword evidence="1" id="KW-0472">Membrane</keyword>
<feature type="transmembrane region" description="Helical" evidence="1">
    <location>
        <begin position="12"/>
        <end position="30"/>
    </location>
</feature>
<dbReference type="Proteomes" id="UP000549394">
    <property type="component" value="Unassembled WGS sequence"/>
</dbReference>
<keyword evidence="3" id="KW-1185">Reference proteome</keyword>
<dbReference type="GO" id="GO:0005615">
    <property type="term" value="C:extracellular space"/>
    <property type="evidence" value="ECO:0007669"/>
    <property type="project" value="TreeGrafter"/>
</dbReference>
<comment type="caution">
    <text evidence="2">The sequence shown here is derived from an EMBL/GenBank/DDBJ whole genome shotgun (WGS) entry which is preliminary data.</text>
</comment>
<dbReference type="InterPro" id="IPR004245">
    <property type="entry name" value="DUF229"/>
</dbReference>
<dbReference type="InterPro" id="IPR017850">
    <property type="entry name" value="Alkaline_phosphatase_core_sf"/>
</dbReference>
<evidence type="ECO:0000256" key="1">
    <source>
        <dbReference type="SAM" id="Phobius"/>
    </source>
</evidence>
<evidence type="ECO:0000313" key="2">
    <source>
        <dbReference type="EMBL" id="CAD5122431.1"/>
    </source>
</evidence>
<keyword evidence="1" id="KW-1133">Transmembrane helix</keyword>
<dbReference type="PANTHER" id="PTHR10974:SF1">
    <property type="entry name" value="FI08016P-RELATED"/>
    <property type="match status" value="1"/>
</dbReference>
<sequence length="639" mass="75301">MTVFDYLKRKKVLIIFVIVCCYPALTKLPVHIVNLFQIDIPDFNMEQEDSMNYCRRPELKLWPRDVRDINTPPKRSVCKSSNTEWIQANNGILRFTKVGLRNRNKTICNIHIIDTREDSESLPNMFRETFIIKTLNFKDGMNVPSDIYSIKCSHLNQTLVYESTNTNHPYENLYLNIKRHNNISLTPPPLLKHAEPKWNILIWCFDSLSKLSWHRYLPETVNTFEKFDGIWMKHMNALGKASITNIQPLLTGTFEKEVHPGYRTWDKSCFIDNLPWIWNPLKKLGYATLFGDCSTFNRRYMGFEYKPTHHYIRPWMMQVEKEKHKHERYCINSKKRISIIHDYIKEFWDVYKDNPKFAFVNYKEMSYGNFVDIQLADKYQKIFLEDMKSSGKLDNTIVIFMSDHGTKRGIFKRTKQSNYELLNPYFGIIVPTLFKLLHQKESENLLNNIDKMITPFDVHAMLSDIVDMVSDKSLKVPIHPGSISLFNKIKHSRKCAEANIKQRFCSCNENKKVNVTDDIVDTIANLMIKNITERLKPVQSQCSKLKLLRIHKASLSVYNRLLNRIRDFKTKEYNYNIKFIIDQVGVMYDGSANVKIRNKSNRPFITITNINRYHGYGNYENVACLSDEYAFLSPFCFCK</sequence>
<proteinExistence type="predicted"/>
<reference evidence="2 3" key="1">
    <citation type="submission" date="2020-08" db="EMBL/GenBank/DDBJ databases">
        <authorList>
            <person name="Hejnol A."/>
        </authorList>
    </citation>
    <scope>NUCLEOTIDE SEQUENCE [LARGE SCALE GENOMIC DNA]</scope>
</reference>
<dbReference type="Gene3D" id="3.40.720.10">
    <property type="entry name" value="Alkaline Phosphatase, subunit A"/>
    <property type="match status" value="1"/>
</dbReference>
<dbReference type="PANTHER" id="PTHR10974">
    <property type="entry name" value="FI08016P-RELATED"/>
    <property type="match status" value="1"/>
</dbReference>
<dbReference type="CDD" id="cd16021">
    <property type="entry name" value="ALP_like"/>
    <property type="match status" value="1"/>
</dbReference>
<dbReference type="OrthoDB" id="413313at2759"/>
<accession>A0A7I8W2P1</accession>
<gene>
    <name evidence="2" type="ORF">DGYR_LOCUS10244</name>
</gene>
<organism evidence="2 3">
    <name type="scientific">Dimorphilus gyrociliatus</name>
    <dbReference type="NCBI Taxonomy" id="2664684"/>
    <lineage>
        <taxon>Eukaryota</taxon>
        <taxon>Metazoa</taxon>
        <taxon>Spiralia</taxon>
        <taxon>Lophotrochozoa</taxon>
        <taxon>Annelida</taxon>
        <taxon>Polychaeta</taxon>
        <taxon>Polychaeta incertae sedis</taxon>
        <taxon>Dinophilidae</taxon>
        <taxon>Dimorphilus</taxon>
    </lineage>
</organism>
<protein>
    <submittedName>
        <fullName evidence="2">Uncharacterized protein</fullName>
    </submittedName>
</protein>
<keyword evidence="1" id="KW-0812">Transmembrane</keyword>
<dbReference type="SUPFAM" id="SSF53649">
    <property type="entry name" value="Alkaline phosphatase-like"/>
    <property type="match status" value="1"/>
</dbReference>
<dbReference type="FunFam" id="3.40.720.10:FF:000017">
    <property type="entry name" value="Predicted protein"/>
    <property type="match status" value="1"/>
</dbReference>
<dbReference type="AlphaFoldDB" id="A0A7I8W2P1"/>
<evidence type="ECO:0000313" key="3">
    <source>
        <dbReference type="Proteomes" id="UP000549394"/>
    </source>
</evidence>
<name>A0A7I8W2P1_9ANNE</name>
<dbReference type="Pfam" id="PF02995">
    <property type="entry name" value="DUF229"/>
    <property type="match status" value="1"/>
</dbReference>